<feature type="compositionally biased region" description="Basic and acidic residues" evidence="8">
    <location>
        <begin position="132"/>
        <end position="151"/>
    </location>
</feature>
<dbReference type="Pfam" id="PF26191">
    <property type="entry name" value="RING-HC_RBR_RNF216"/>
    <property type="match status" value="1"/>
</dbReference>
<sequence>MAGLGNILAGHPTPSPERALNDGDGDLAEALESFLREQQEQELEEPLRSHREQPQPEKSLKKKKPLTSQEDVLQNVLSIFPDACPIYILKLYGECYLLQDSDIAEFIANKLAETDYPKSESVLKAGMKRKRAEQDKKRENGPDYEGNDRPPVDWERSELVRSILKQEFPLMPVWFIEKAMAQNRNYLAKSYSALVKAGKSYDPQTNTPYKQLLHPRKMEGRTQELKKGKVWAEISAELEYARSKVRREEMQAQIDAQTMPAARIDEKEHQESNMLMECGCCFDEYPFISMTHCNDLHFFCLDCARRNAETEVGRGHHKLSCIDGSGCKAPFPRGQMLRFLDAGTLSALEKIEQEDALRIADIDGLVKCPFCDYGAICVPPQVDKEFKCQNPDCMEISCRLCNQKSHIPLTCQEYAKDNKLNARHRVEEAMTEALVRKCNKCSYPYIKEYGCNKIYCSRCYTLQCYICSQTIGAYGHFKGQEIGGKIGNCPLYDNTEEWHRNEVETAAKEAMGLLRVERPELNDEDLKIKLSERVRKEEEAKRCVTPAVYGGIPPYQVLAALQPVAAPPGMGRRAAGPPPPAELPAQPVRGPATGAGPRGCLLQMPRARPARPVQPAHVMGVHQLPLFHQAAQNMYPIPIPQSAPYPAPNQYPGARPAQQPLIGGPPPRQGAPVMNEHIPPPPPSPQQRYRHAELSQRSTVAAARPIGAAIQEMGMPMQEQNQMMATGRPQAQAQAPPAAPPSGIPARRRRR</sequence>
<dbReference type="SUPFAM" id="SSF57850">
    <property type="entry name" value="RING/U-box"/>
    <property type="match status" value="1"/>
</dbReference>
<evidence type="ECO:0000256" key="1">
    <source>
        <dbReference type="ARBA" id="ARBA00004906"/>
    </source>
</evidence>
<dbReference type="GO" id="GO:0016740">
    <property type="term" value="F:transferase activity"/>
    <property type="evidence" value="ECO:0007669"/>
    <property type="project" value="UniProtKB-KW"/>
</dbReference>
<proteinExistence type="predicted"/>
<evidence type="ECO:0000256" key="8">
    <source>
        <dbReference type="SAM" id="MobiDB-lite"/>
    </source>
</evidence>
<dbReference type="CDD" id="cd20339">
    <property type="entry name" value="BRcat_RBR_RNF216"/>
    <property type="match status" value="1"/>
</dbReference>
<dbReference type="EMBL" id="PYWC01000087">
    <property type="protein sequence ID" value="PWW73084.1"/>
    <property type="molecule type" value="Genomic_DNA"/>
</dbReference>
<protein>
    <recommendedName>
        <fullName evidence="9">RING-type domain-containing protein</fullName>
    </recommendedName>
</protein>
<keyword evidence="5" id="KW-0863">Zinc-finger</keyword>
<keyword evidence="4" id="KW-0677">Repeat</keyword>
<dbReference type="InterPro" id="IPR047544">
    <property type="entry name" value="RING-HC_RBR_RNF216"/>
</dbReference>
<feature type="region of interest" description="Disordered" evidence="8">
    <location>
        <begin position="646"/>
        <end position="700"/>
    </location>
</feature>
<comment type="pathway">
    <text evidence="1">Protein modification; protein ubiquitination.</text>
</comment>
<evidence type="ECO:0000256" key="7">
    <source>
        <dbReference type="ARBA" id="ARBA00022833"/>
    </source>
</evidence>
<evidence type="ECO:0000313" key="10">
    <source>
        <dbReference type="EMBL" id="PWW73084.1"/>
    </source>
</evidence>
<comment type="caution">
    <text evidence="10">The sequence shown here is derived from an EMBL/GenBank/DDBJ whole genome shotgun (WGS) entry which is preliminary data.</text>
</comment>
<accession>A0A317SF62</accession>
<feature type="region of interest" description="Disordered" evidence="8">
    <location>
        <begin position="37"/>
        <end position="67"/>
    </location>
</feature>
<dbReference type="GO" id="GO:0008270">
    <property type="term" value="F:zinc ion binding"/>
    <property type="evidence" value="ECO:0007669"/>
    <property type="project" value="UniProtKB-KW"/>
</dbReference>
<dbReference type="InterPro" id="IPR047546">
    <property type="entry name" value="Rcat_RBR_RNF216"/>
</dbReference>
<dbReference type="AlphaFoldDB" id="A0A317SF62"/>
<feature type="domain" description="RING-type" evidence="9">
    <location>
        <begin position="274"/>
        <end position="493"/>
    </location>
</feature>
<keyword evidence="11" id="KW-1185">Reference proteome</keyword>
<dbReference type="Gene3D" id="1.20.120.1750">
    <property type="match status" value="1"/>
</dbReference>
<dbReference type="CDD" id="cd16630">
    <property type="entry name" value="RING-HC_RBR_RNF216"/>
    <property type="match status" value="1"/>
</dbReference>
<keyword evidence="7" id="KW-0862">Zinc</keyword>
<dbReference type="OrthoDB" id="10009520at2759"/>
<dbReference type="CDD" id="cd20353">
    <property type="entry name" value="Rcat_RBR_RNF216"/>
    <property type="match status" value="1"/>
</dbReference>
<evidence type="ECO:0000256" key="4">
    <source>
        <dbReference type="ARBA" id="ARBA00022737"/>
    </source>
</evidence>
<organism evidence="10 11">
    <name type="scientific">Tuber magnatum</name>
    <name type="common">white Piedmont truffle</name>
    <dbReference type="NCBI Taxonomy" id="42249"/>
    <lineage>
        <taxon>Eukaryota</taxon>
        <taxon>Fungi</taxon>
        <taxon>Dikarya</taxon>
        <taxon>Ascomycota</taxon>
        <taxon>Pezizomycotina</taxon>
        <taxon>Pezizomycetes</taxon>
        <taxon>Pezizales</taxon>
        <taxon>Tuberaceae</taxon>
        <taxon>Tuber</taxon>
    </lineage>
</organism>
<dbReference type="InterPro" id="IPR047545">
    <property type="entry name" value="BRcat_RBR_RNF216"/>
</dbReference>
<dbReference type="SMART" id="SM00647">
    <property type="entry name" value="IBR"/>
    <property type="match status" value="1"/>
</dbReference>
<dbReference type="STRING" id="42249.A0A317SF62"/>
<dbReference type="PROSITE" id="PS51873">
    <property type="entry name" value="TRIAD"/>
    <property type="match status" value="1"/>
</dbReference>
<keyword evidence="2" id="KW-0808">Transferase</keyword>
<reference evidence="10 11" key="1">
    <citation type="submission" date="2018-03" db="EMBL/GenBank/DDBJ databases">
        <title>Genomes of Pezizomycetes fungi and the evolution of truffles.</title>
        <authorList>
            <person name="Murat C."/>
            <person name="Payen T."/>
            <person name="Noel B."/>
            <person name="Kuo A."/>
            <person name="Martin F.M."/>
        </authorList>
    </citation>
    <scope>NUCLEOTIDE SEQUENCE [LARGE SCALE GENOMIC DNA]</scope>
    <source>
        <strain evidence="10">091103-1</strain>
    </source>
</reference>
<name>A0A317SF62_9PEZI</name>
<dbReference type="InterPro" id="IPR051628">
    <property type="entry name" value="LUBAC_E3_Ligases"/>
</dbReference>
<feature type="region of interest" description="Disordered" evidence="8">
    <location>
        <begin position="718"/>
        <end position="751"/>
    </location>
</feature>
<feature type="region of interest" description="Disordered" evidence="8">
    <location>
        <begin position="122"/>
        <end position="151"/>
    </location>
</feature>
<gene>
    <name evidence="10" type="ORF">C7212DRAFT_347250</name>
</gene>
<dbReference type="InterPro" id="IPR044066">
    <property type="entry name" value="TRIAD_supradom"/>
</dbReference>
<keyword evidence="6" id="KW-0833">Ubl conjugation pathway</keyword>
<evidence type="ECO:0000256" key="5">
    <source>
        <dbReference type="ARBA" id="ARBA00022771"/>
    </source>
</evidence>
<feature type="region of interest" description="Disordered" evidence="8">
    <location>
        <begin position="1"/>
        <end position="24"/>
    </location>
</feature>
<dbReference type="PANTHER" id="PTHR22770">
    <property type="entry name" value="UBIQUITIN CONJUGATING ENZYME 7 INTERACTING PROTEIN-RELATED"/>
    <property type="match status" value="1"/>
</dbReference>
<feature type="compositionally biased region" description="Basic and acidic residues" evidence="8">
    <location>
        <begin position="37"/>
        <end position="59"/>
    </location>
</feature>
<evidence type="ECO:0000259" key="9">
    <source>
        <dbReference type="PROSITE" id="PS51873"/>
    </source>
</evidence>
<dbReference type="Pfam" id="PF26200">
    <property type="entry name" value="Rcat_RNF216"/>
    <property type="match status" value="1"/>
</dbReference>
<evidence type="ECO:0000256" key="6">
    <source>
        <dbReference type="ARBA" id="ARBA00022786"/>
    </source>
</evidence>
<evidence type="ECO:0000313" key="11">
    <source>
        <dbReference type="Proteomes" id="UP000246991"/>
    </source>
</evidence>
<evidence type="ECO:0000256" key="3">
    <source>
        <dbReference type="ARBA" id="ARBA00022723"/>
    </source>
</evidence>
<keyword evidence="3" id="KW-0479">Metal-binding</keyword>
<dbReference type="Proteomes" id="UP000246991">
    <property type="component" value="Unassembled WGS sequence"/>
</dbReference>
<dbReference type="PANTHER" id="PTHR22770:SF47">
    <property type="entry name" value="E3 UBIQUITIN-PROTEIN LIGASE RNF216"/>
    <property type="match status" value="1"/>
</dbReference>
<evidence type="ECO:0000256" key="2">
    <source>
        <dbReference type="ARBA" id="ARBA00022679"/>
    </source>
</evidence>
<dbReference type="InterPro" id="IPR002867">
    <property type="entry name" value="IBR_dom"/>
</dbReference>